<keyword evidence="2" id="KW-1185">Reference proteome</keyword>
<dbReference type="Proteomes" id="UP001057860">
    <property type="component" value="Chromosome"/>
</dbReference>
<proteinExistence type="predicted"/>
<reference evidence="1" key="1">
    <citation type="submission" date="2022-08" db="EMBL/GenBank/DDBJ databases">
        <authorList>
            <person name="Bogun A."/>
            <person name="Kislichkina A."/>
            <person name="Solomentsev V."/>
            <person name="Skryabin Y."/>
            <person name="Sizova A."/>
            <person name="Platonov M."/>
            <person name="Dentovskaya S."/>
        </authorList>
    </citation>
    <scope>NUCLEOTIDE SEQUENCE</scope>
    <source>
        <strain evidence="1">SCPM-O-B-7604</strain>
    </source>
</reference>
<accession>A0ABY5ULI5</accession>
<name>A0ABY5ULI5_9GAMM</name>
<protein>
    <submittedName>
        <fullName evidence="1">DUF1571 domain-containing protein</fullName>
    </submittedName>
</protein>
<organism evidence="1 2">
    <name type="scientific">Yersinia alsatica</name>
    <dbReference type="NCBI Taxonomy" id="2890317"/>
    <lineage>
        <taxon>Bacteria</taxon>
        <taxon>Pseudomonadati</taxon>
        <taxon>Pseudomonadota</taxon>
        <taxon>Gammaproteobacteria</taxon>
        <taxon>Enterobacterales</taxon>
        <taxon>Yersiniaceae</taxon>
        <taxon>Yersinia</taxon>
    </lineage>
</organism>
<dbReference type="GeneID" id="75141664"/>
<evidence type="ECO:0000313" key="2">
    <source>
        <dbReference type="Proteomes" id="UP001057860"/>
    </source>
</evidence>
<sequence>MPATVAHATTGHPDPIMVAQHHFEQLESYQLRIHSQSALGDSTIIRYSYHKPGYVRMDFVEPHSGAALVYNPVSGKVRLWPFGMGMLPVLSLLPTNSLIRDKSGHRVDQSDIGVLLGNIQRLQQGGKTVVVGEEKLGQQPVLHMSITGPAGISVDNVHRYDIWLENDQNFPVKVMSYDASEQLLETVVMDAMVVNLHFPAHFFIP</sequence>
<dbReference type="EMBL" id="CP104006">
    <property type="protein sequence ID" value="UWM44302.1"/>
    <property type="molecule type" value="Genomic_DNA"/>
</dbReference>
<evidence type="ECO:0000313" key="1">
    <source>
        <dbReference type="EMBL" id="UWM44302.1"/>
    </source>
</evidence>
<dbReference type="RefSeq" id="WP_145529265.1">
    <property type="nucleotide sequence ID" value="NZ_CP104006.1"/>
</dbReference>
<gene>
    <name evidence="1" type="ORF">N0H69_16655</name>
</gene>
<dbReference type="Gene3D" id="2.50.20.10">
    <property type="entry name" value="Lipoprotein localisation LolA/LolB/LppX"/>
    <property type="match status" value="1"/>
</dbReference>